<dbReference type="Gramene" id="mRNA:HanXRQr2_Chr14g0627091">
    <property type="protein sequence ID" value="mRNA:HanXRQr2_Chr14g0627091"/>
    <property type="gene ID" value="HanXRQr2_Chr14g0627091"/>
</dbReference>
<name>A0A9K3E690_HELAN</name>
<proteinExistence type="predicted"/>
<comment type="caution">
    <text evidence="1">The sequence shown here is derived from an EMBL/GenBank/DDBJ whole genome shotgun (WGS) entry which is preliminary data.</text>
</comment>
<evidence type="ECO:0000313" key="1">
    <source>
        <dbReference type="EMBL" id="KAF5767669.1"/>
    </source>
</evidence>
<dbReference type="AlphaFoldDB" id="A0A9K3E690"/>
<organism evidence="1 2">
    <name type="scientific">Helianthus annuus</name>
    <name type="common">Common sunflower</name>
    <dbReference type="NCBI Taxonomy" id="4232"/>
    <lineage>
        <taxon>Eukaryota</taxon>
        <taxon>Viridiplantae</taxon>
        <taxon>Streptophyta</taxon>
        <taxon>Embryophyta</taxon>
        <taxon>Tracheophyta</taxon>
        <taxon>Spermatophyta</taxon>
        <taxon>Magnoliopsida</taxon>
        <taxon>eudicotyledons</taxon>
        <taxon>Gunneridae</taxon>
        <taxon>Pentapetalae</taxon>
        <taxon>asterids</taxon>
        <taxon>campanulids</taxon>
        <taxon>Asterales</taxon>
        <taxon>Asteraceae</taxon>
        <taxon>Asteroideae</taxon>
        <taxon>Heliantheae alliance</taxon>
        <taxon>Heliantheae</taxon>
        <taxon>Helianthus</taxon>
    </lineage>
</organism>
<evidence type="ECO:0000313" key="2">
    <source>
        <dbReference type="Proteomes" id="UP000215914"/>
    </source>
</evidence>
<sequence>MLWMKHHGIINVANSVLNSIDLDQTIAHLMVTARNDGYAQGYVECTQHVTSALKVDWDTRRSATCGVDTGADHAVAKAEYNNLRLPVMDLVTTALQSEDFVNQLKEIYPDEADASDEEDLE</sequence>
<protein>
    <submittedName>
        <fullName evidence="1">Uncharacterized protein</fullName>
    </submittedName>
</protein>
<dbReference type="Proteomes" id="UP000215914">
    <property type="component" value="Unassembled WGS sequence"/>
</dbReference>
<keyword evidence="2" id="KW-1185">Reference proteome</keyword>
<gene>
    <name evidence="1" type="ORF">HanXRQr2_Chr14g0627091</name>
</gene>
<dbReference type="EMBL" id="MNCJ02000329">
    <property type="protein sequence ID" value="KAF5767669.1"/>
    <property type="molecule type" value="Genomic_DNA"/>
</dbReference>
<reference evidence="1" key="1">
    <citation type="journal article" date="2017" name="Nature">
        <title>The sunflower genome provides insights into oil metabolism, flowering and Asterid evolution.</title>
        <authorList>
            <person name="Badouin H."/>
            <person name="Gouzy J."/>
            <person name="Grassa C.J."/>
            <person name="Murat F."/>
            <person name="Staton S.E."/>
            <person name="Cottret L."/>
            <person name="Lelandais-Briere C."/>
            <person name="Owens G.L."/>
            <person name="Carrere S."/>
            <person name="Mayjonade B."/>
            <person name="Legrand L."/>
            <person name="Gill N."/>
            <person name="Kane N.C."/>
            <person name="Bowers J.E."/>
            <person name="Hubner S."/>
            <person name="Bellec A."/>
            <person name="Berard A."/>
            <person name="Berges H."/>
            <person name="Blanchet N."/>
            <person name="Boniface M.C."/>
            <person name="Brunel D."/>
            <person name="Catrice O."/>
            <person name="Chaidir N."/>
            <person name="Claudel C."/>
            <person name="Donnadieu C."/>
            <person name="Faraut T."/>
            <person name="Fievet G."/>
            <person name="Helmstetter N."/>
            <person name="King M."/>
            <person name="Knapp S.J."/>
            <person name="Lai Z."/>
            <person name="Le Paslier M.C."/>
            <person name="Lippi Y."/>
            <person name="Lorenzon L."/>
            <person name="Mandel J.R."/>
            <person name="Marage G."/>
            <person name="Marchand G."/>
            <person name="Marquand E."/>
            <person name="Bret-Mestries E."/>
            <person name="Morien E."/>
            <person name="Nambeesan S."/>
            <person name="Nguyen T."/>
            <person name="Pegot-Espagnet P."/>
            <person name="Pouilly N."/>
            <person name="Raftis F."/>
            <person name="Sallet E."/>
            <person name="Schiex T."/>
            <person name="Thomas J."/>
            <person name="Vandecasteele C."/>
            <person name="Vares D."/>
            <person name="Vear F."/>
            <person name="Vautrin S."/>
            <person name="Crespi M."/>
            <person name="Mangin B."/>
            <person name="Burke J.M."/>
            <person name="Salse J."/>
            <person name="Munos S."/>
            <person name="Vincourt P."/>
            <person name="Rieseberg L.H."/>
            <person name="Langlade N.B."/>
        </authorList>
    </citation>
    <scope>NUCLEOTIDE SEQUENCE</scope>
    <source>
        <tissue evidence="1">Leaves</tissue>
    </source>
</reference>
<reference evidence="1" key="2">
    <citation type="submission" date="2020-06" db="EMBL/GenBank/DDBJ databases">
        <title>Helianthus annuus Genome sequencing and assembly Release 2.</title>
        <authorList>
            <person name="Gouzy J."/>
            <person name="Langlade N."/>
            <person name="Munos S."/>
        </authorList>
    </citation>
    <scope>NUCLEOTIDE SEQUENCE</scope>
    <source>
        <tissue evidence="1">Leaves</tissue>
    </source>
</reference>
<accession>A0A9K3E690</accession>